<feature type="region of interest" description="Disordered" evidence="1">
    <location>
        <begin position="1"/>
        <end position="41"/>
    </location>
</feature>
<evidence type="ECO:0000313" key="3">
    <source>
        <dbReference type="EMBL" id="KHN81500.1"/>
    </source>
</evidence>
<dbReference type="AlphaFoldDB" id="A0A0B2VKF2"/>
<reference evidence="3 4" key="1">
    <citation type="submission" date="2014-11" db="EMBL/GenBank/DDBJ databases">
        <title>Genetic blueprint of the zoonotic pathogen Toxocara canis.</title>
        <authorList>
            <person name="Zhu X.-Q."/>
            <person name="Korhonen P.K."/>
            <person name="Cai H."/>
            <person name="Young N.D."/>
            <person name="Nejsum P."/>
            <person name="von Samson-Himmelstjerna G."/>
            <person name="Boag P.R."/>
            <person name="Tan P."/>
            <person name="Li Q."/>
            <person name="Min J."/>
            <person name="Yang Y."/>
            <person name="Wang X."/>
            <person name="Fang X."/>
            <person name="Hall R.S."/>
            <person name="Hofmann A."/>
            <person name="Sternberg P.W."/>
            <person name="Jex A.R."/>
            <person name="Gasser R.B."/>
        </authorList>
    </citation>
    <scope>NUCLEOTIDE SEQUENCE [LARGE SCALE GENOMIC DNA]</scope>
    <source>
        <strain evidence="3">PN_DK_2014</strain>
    </source>
</reference>
<feature type="compositionally biased region" description="Polar residues" evidence="1">
    <location>
        <begin position="20"/>
        <end position="31"/>
    </location>
</feature>
<keyword evidence="2" id="KW-0472">Membrane</keyword>
<dbReference type="Proteomes" id="UP000031036">
    <property type="component" value="Unassembled WGS sequence"/>
</dbReference>
<dbReference type="EMBL" id="JPKZ01001512">
    <property type="protein sequence ID" value="KHN81500.1"/>
    <property type="molecule type" value="Genomic_DNA"/>
</dbReference>
<sequence length="232" mass="25814">MKKTRTKKDGAIKGSRWSGAAQQVQPEQSEPNSDHSRPYKGTKCGLVQHLKRSRFNAKCIRLSLFTLTPKTVHSIHLYSLCLPIIHIVFISTFRASQPFVTAATATHVNIITAAATVIWRYMTKRTTERGVMMNGPCEARRGGHITSNDLASINVATEGEEENKWRAIGITILDYSVIPGSQAPTQLHQRNSVISWVRLSKRTPSKGINRPECVQEGLHRVLTIAPPDQPVL</sequence>
<evidence type="ECO:0000256" key="2">
    <source>
        <dbReference type="SAM" id="Phobius"/>
    </source>
</evidence>
<gene>
    <name evidence="3" type="ORF">Tcan_18043</name>
</gene>
<keyword evidence="4" id="KW-1185">Reference proteome</keyword>
<evidence type="ECO:0000256" key="1">
    <source>
        <dbReference type="SAM" id="MobiDB-lite"/>
    </source>
</evidence>
<protein>
    <submittedName>
        <fullName evidence="3">Uncharacterized protein</fullName>
    </submittedName>
</protein>
<comment type="caution">
    <text evidence="3">The sequence shown here is derived from an EMBL/GenBank/DDBJ whole genome shotgun (WGS) entry which is preliminary data.</text>
</comment>
<accession>A0A0B2VKF2</accession>
<feature type="transmembrane region" description="Helical" evidence="2">
    <location>
        <begin position="99"/>
        <end position="119"/>
    </location>
</feature>
<proteinExistence type="predicted"/>
<organism evidence="3 4">
    <name type="scientific">Toxocara canis</name>
    <name type="common">Canine roundworm</name>
    <dbReference type="NCBI Taxonomy" id="6265"/>
    <lineage>
        <taxon>Eukaryota</taxon>
        <taxon>Metazoa</taxon>
        <taxon>Ecdysozoa</taxon>
        <taxon>Nematoda</taxon>
        <taxon>Chromadorea</taxon>
        <taxon>Rhabditida</taxon>
        <taxon>Spirurina</taxon>
        <taxon>Ascaridomorpha</taxon>
        <taxon>Ascaridoidea</taxon>
        <taxon>Toxocaridae</taxon>
        <taxon>Toxocara</taxon>
    </lineage>
</organism>
<keyword evidence="2" id="KW-1133">Transmembrane helix</keyword>
<name>A0A0B2VKF2_TOXCA</name>
<evidence type="ECO:0000313" key="4">
    <source>
        <dbReference type="Proteomes" id="UP000031036"/>
    </source>
</evidence>
<feature type="transmembrane region" description="Helical" evidence="2">
    <location>
        <begin position="75"/>
        <end position="93"/>
    </location>
</feature>
<keyword evidence="2" id="KW-0812">Transmembrane</keyword>